<dbReference type="InterPro" id="IPR018704">
    <property type="entry name" value="SecYEG/CpoB_TPR"/>
</dbReference>
<evidence type="ECO:0000256" key="1">
    <source>
        <dbReference type="ARBA" id="ARBA00004401"/>
    </source>
</evidence>
<keyword evidence="5 9" id="KW-0472">Membrane</keyword>
<sequence length="215" mass="23082">MDVHASEKEQVEALKTWWKDNGSSVITGILLGLSVLLGGKAWFGYQDSQKLNASNVYAQMMAVSASGDSEQVKSFANVLITEYTSSIYAQLSALLLARQAVDADELPTAQAQLEWALDKATTPEIEHAARTRLIRVMIGQAQYAQAESLLDTIQSTGAYQPVYSELKGDLAVAQGEFTKAAAAYKAALSESSAQLPNIRLLSAKYESVSAAGDVE</sequence>
<dbReference type="InterPro" id="IPR026039">
    <property type="entry name" value="YfgM"/>
</dbReference>
<evidence type="ECO:0000313" key="11">
    <source>
        <dbReference type="EMBL" id="VAW72863.1"/>
    </source>
</evidence>
<keyword evidence="3 9" id="KW-0812">Transmembrane</keyword>
<evidence type="ECO:0000256" key="4">
    <source>
        <dbReference type="ARBA" id="ARBA00022989"/>
    </source>
</evidence>
<evidence type="ECO:0000256" key="5">
    <source>
        <dbReference type="ARBA" id="ARBA00023136"/>
    </source>
</evidence>
<feature type="domain" description="Ancillary SecYEG translocon subunit/Cell division coordinator CpoB TPR" evidence="10">
    <location>
        <begin position="15"/>
        <end position="208"/>
    </location>
</feature>
<evidence type="ECO:0000259" key="10">
    <source>
        <dbReference type="Pfam" id="PF09976"/>
    </source>
</evidence>
<feature type="transmembrane region" description="Helical" evidence="9">
    <location>
        <begin position="24"/>
        <end position="43"/>
    </location>
</feature>
<accession>A0A3B0Y901</accession>
<gene>
    <name evidence="11" type="ORF">MNBD_GAMMA13-725</name>
</gene>
<dbReference type="AlphaFoldDB" id="A0A3B0Y901"/>
<comment type="similarity">
    <text evidence="7">Belongs to the YfgM family.</text>
</comment>
<keyword evidence="2" id="KW-1003">Cell membrane</keyword>
<evidence type="ECO:0000256" key="3">
    <source>
        <dbReference type="ARBA" id="ARBA00022692"/>
    </source>
</evidence>
<evidence type="ECO:0000256" key="9">
    <source>
        <dbReference type="SAM" id="Phobius"/>
    </source>
</evidence>
<protein>
    <recommendedName>
        <fullName evidence="8">Ancillary SecYEG translocon subunit</fullName>
    </recommendedName>
</protein>
<reference evidence="11" key="1">
    <citation type="submission" date="2018-06" db="EMBL/GenBank/DDBJ databases">
        <authorList>
            <person name="Zhirakovskaya E."/>
        </authorList>
    </citation>
    <scope>NUCLEOTIDE SEQUENCE</scope>
</reference>
<dbReference type="GO" id="GO:0005886">
    <property type="term" value="C:plasma membrane"/>
    <property type="evidence" value="ECO:0007669"/>
    <property type="project" value="UniProtKB-SubCell"/>
</dbReference>
<dbReference type="PIRSF" id="PIRSF006170">
    <property type="entry name" value="YfgM"/>
    <property type="match status" value="1"/>
</dbReference>
<dbReference type="PANTHER" id="PTHR38035">
    <property type="entry name" value="UPF0070 PROTEIN YFGM"/>
    <property type="match status" value="1"/>
</dbReference>
<keyword evidence="4 9" id="KW-1133">Transmembrane helix</keyword>
<evidence type="ECO:0000256" key="2">
    <source>
        <dbReference type="ARBA" id="ARBA00022475"/>
    </source>
</evidence>
<keyword evidence="6" id="KW-0143">Chaperone</keyword>
<dbReference type="PANTHER" id="PTHR38035:SF1">
    <property type="entry name" value="ANCILLARY SECYEG TRANSLOCON SUBUNIT"/>
    <property type="match status" value="1"/>
</dbReference>
<comment type="subcellular location">
    <subcellularLocation>
        <location evidence="1">Cell membrane</location>
        <topology evidence="1">Single-pass type II membrane protein</topology>
    </subcellularLocation>
</comment>
<dbReference type="InterPro" id="IPR011990">
    <property type="entry name" value="TPR-like_helical_dom_sf"/>
</dbReference>
<proteinExistence type="inferred from homology"/>
<dbReference type="Gene3D" id="1.25.40.10">
    <property type="entry name" value="Tetratricopeptide repeat domain"/>
    <property type="match status" value="1"/>
</dbReference>
<evidence type="ECO:0000256" key="6">
    <source>
        <dbReference type="ARBA" id="ARBA00023186"/>
    </source>
</evidence>
<dbReference type="Pfam" id="PF09976">
    <property type="entry name" value="TPR_21"/>
    <property type="match status" value="1"/>
</dbReference>
<evidence type="ECO:0000256" key="8">
    <source>
        <dbReference type="ARBA" id="ARBA00024235"/>
    </source>
</evidence>
<organism evidence="11">
    <name type="scientific">hydrothermal vent metagenome</name>
    <dbReference type="NCBI Taxonomy" id="652676"/>
    <lineage>
        <taxon>unclassified sequences</taxon>
        <taxon>metagenomes</taxon>
        <taxon>ecological metagenomes</taxon>
    </lineage>
</organism>
<dbReference type="EMBL" id="UOFK01000022">
    <property type="protein sequence ID" value="VAW72863.1"/>
    <property type="molecule type" value="Genomic_DNA"/>
</dbReference>
<dbReference type="GO" id="GO:0044877">
    <property type="term" value="F:protein-containing complex binding"/>
    <property type="evidence" value="ECO:0007669"/>
    <property type="project" value="InterPro"/>
</dbReference>
<evidence type="ECO:0000256" key="7">
    <source>
        <dbReference type="ARBA" id="ARBA00024197"/>
    </source>
</evidence>
<name>A0A3B0Y901_9ZZZZ</name>